<dbReference type="SUPFAM" id="SSF69118">
    <property type="entry name" value="AhpD-like"/>
    <property type="match status" value="1"/>
</dbReference>
<reference evidence="1 2" key="1">
    <citation type="submission" date="2019-02" db="EMBL/GenBank/DDBJ databases">
        <title>Deep-cultivation of Planctomycetes and their phenomic and genomic characterization uncovers novel biology.</title>
        <authorList>
            <person name="Wiegand S."/>
            <person name="Jogler M."/>
            <person name="Boedeker C."/>
            <person name="Pinto D."/>
            <person name="Vollmers J."/>
            <person name="Rivas-Marin E."/>
            <person name="Kohn T."/>
            <person name="Peeters S.H."/>
            <person name="Heuer A."/>
            <person name="Rast P."/>
            <person name="Oberbeckmann S."/>
            <person name="Bunk B."/>
            <person name="Jeske O."/>
            <person name="Meyerdierks A."/>
            <person name="Storesund J.E."/>
            <person name="Kallscheuer N."/>
            <person name="Luecker S."/>
            <person name="Lage O.M."/>
            <person name="Pohl T."/>
            <person name="Merkel B.J."/>
            <person name="Hornburger P."/>
            <person name="Mueller R.-W."/>
            <person name="Bruemmer F."/>
            <person name="Labrenz M."/>
            <person name="Spormann A.M."/>
            <person name="Op den Camp H."/>
            <person name="Overmann J."/>
            <person name="Amann R."/>
            <person name="Jetten M.S.M."/>
            <person name="Mascher T."/>
            <person name="Medema M.H."/>
            <person name="Devos D.P."/>
            <person name="Kaster A.-K."/>
            <person name="Ovreas L."/>
            <person name="Rohde M."/>
            <person name="Galperin M.Y."/>
            <person name="Jogler C."/>
        </authorList>
    </citation>
    <scope>NUCLEOTIDE SEQUENCE [LARGE SCALE GENOMIC DNA]</scope>
    <source>
        <strain evidence="1 2">Pla133</strain>
    </source>
</reference>
<evidence type="ECO:0000313" key="2">
    <source>
        <dbReference type="Proteomes" id="UP000316921"/>
    </source>
</evidence>
<dbReference type="Proteomes" id="UP000316921">
    <property type="component" value="Chromosome"/>
</dbReference>
<evidence type="ECO:0000313" key="1">
    <source>
        <dbReference type="EMBL" id="QDU68423.1"/>
    </source>
</evidence>
<protein>
    <recommendedName>
        <fullName evidence="3">Carboxymuconolactone decarboxylase family protein</fullName>
    </recommendedName>
</protein>
<proteinExistence type="predicted"/>
<name>A0A518BNA9_9BACT</name>
<dbReference type="KEGG" id="pbap:Pla133_35200"/>
<organism evidence="1 2">
    <name type="scientific">Engelhardtia mirabilis</name>
    <dbReference type="NCBI Taxonomy" id="2528011"/>
    <lineage>
        <taxon>Bacteria</taxon>
        <taxon>Pseudomonadati</taxon>
        <taxon>Planctomycetota</taxon>
        <taxon>Planctomycetia</taxon>
        <taxon>Planctomycetia incertae sedis</taxon>
        <taxon>Engelhardtia</taxon>
    </lineage>
</organism>
<dbReference type="RefSeq" id="WP_145067414.1">
    <property type="nucleotide sequence ID" value="NZ_CP036287.1"/>
</dbReference>
<evidence type="ECO:0008006" key="3">
    <source>
        <dbReference type="Google" id="ProtNLM"/>
    </source>
</evidence>
<dbReference type="InterPro" id="IPR029032">
    <property type="entry name" value="AhpD-like"/>
</dbReference>
<dbReference type="EMBL" id="CP036287">
    <property type="protein sequence ID" value="QDU68423.1"/>
    <property type="molecule type" value="Genomic_DNA"/>
</dbReference>
<gene>
    <name evidence="1" type="ORF">Pla133_35200</name>
</gene>
<dbReference type="AlphaFoldDB" id="A0A518BNA9"/>
<sequence length="152" mass="16487">MDHKLQLLELSPGVYQVFEGAMAMSEFRDQLPLDAHYLARISALMADDCGACTQLNLRMAVEVEAGVDRLLLRQLLEDPAALPPVLKLVHDHAVQVVGGDNAEPERVAALREAHGDAAFAELGVNTLGSRSYPGLRRAMGAERTCPPPTLDF</sequence>
<accession>A0A518BNA9</accession>
<keyword evidence="2" id="KW-1185">Reference proteome</keyword>